<organism evidence="2 3">
    <name type="scientific">Lentinus brumalis</name>
    <dbReference type="NCBI Taxonomy" id="2498619"/>
    <lineage>
        <taxon>Eukaryota</taxon>
        <taxon>Fungi</taxon>
        <taxon>Dikarya</taxon>
        <taxon>Basidiomycota</taxon>
        <taxon>Agaricomycotina</taxon>
        <taxon>Agaricomycetes</taxon>
        <taxon>Polyporales</taxon>
        <taxon>Polyporaceae</taxon>
        <taxon>Lentinus</taxon>
    </lineage>
</organism>
<dbReference type="SUPFAM" id="SSF50129">
    <property type="entry name" value="GroES-like"/>
    <property type="match status" value="1"/>
</dbReference>
<accession>A0A371D565</accession>
<name>A0A371D565_9APHY</name>
<dbReference type="InterPro" id="IPR036291">
    <property type="entry name" value="NAD(P)-bd_dom_sf"/>
</dbReference>
<dbReference type="STRING" id="139420.A0A371D565"/>
<reference evidence="2 3" key="1">
    <citation type="journal article" date="2018" name="Biotechnol. Biofuels">
        <title>Integrative visual omics of the white-rot fungus Polyporus brumalis exposes the biotechnological potential of its oxidative enzymes for delignifying raw plant biomass.</title>
        <authorList>
            <person name="Miyauchi S."/>
            <person name="Rancon A."/>
            <person name="Drula E."/>
            <person name="Hage H."/>
            <person name="Chaduli D."/>
            <person name="Favel A."/>
            <person name="Grisel S."/>
            <person name="Henrissat B."/>
            <person name="Herpoel-Gimbert I."/>
            <person name="Ruiz-Duenas F.J."/>
            <person name="Chevret D."/>
            <person name="Hainaut M."/>
            <person name="Lin J."/>
            <person name="Wang M."/>
            <person name="Pangilinan J."/>
            <person name="Lipzen A."/>
            <person name="Lesage-Meessen L."/>
            <person name="Navarro D."/>
            <person name="Riley R."/>
            <person name="Grigoriev I.V."/>
            <person name="Zhou S."/>
            <person name="Raouche S."/>
            <person name="Rosso M.N."/>
        </authorList>
    </citation>
    <scope>NUCLEOTIDE SEQUENCE [LARGE SCALE GENOMIC DNA]</scope>
    <source>
        <strain evidence="2 3">BRFM 1820</strain>
    </source>
</reference>
<dbReference type="EMBL" id="KZ857417">
    <property type="protein sequence ID" value="RDX47690.1"/>
    <property type="molecule type" value="Genomic_DNA"/>
</dbReference>
<sequence length="160" mass="17388">MAGEIIPLGEDVTGWKLGERVCSNFAIDHLFGDVTKEINAKLVRIPECINYEEAATLPCAALTGYSTLIGTNSLKAGDAIVVQSNRRGLELRSPARRRLRRAGHRHIVNCQTVSDWDAEVLQITKGRGVDHVIEVGGPQTLLKSVNCVRYGGTIYTIGSS</sequence>
<dbReference type="InterPro" id="IPR011032">
    <property type="entry name" value="GroES-like_sf"/>
</dbReference>
<evidence type="ECO:0000313" key="2">
    <source>
        <dbReference type="EMBL" id="RDX47690.1"/>
    </source>
</evidence>
<dbReference type="Pfam" id="PF00107">
    <property type="entry name" value="ADH_zinc_N"/>
    <property type="match status" value="1"/>
</dbReference>
<protein>
    <submittedName>
        <fullName evidence="2">NAD(P)-binding protein</fullName>
    </submittedName>
</protein>
<dbReference type="Gene3D" id="3.90.180.10">
    <property type="entry name" value="Medium-chain alcohol dehydrogenases, catalytic domain"/>
    <property type="match status" value="1"/>
</dbReference>
<gene>
    <name evidence="2" type="ORF">OH76DRAFT_1484588</name>
</gene>
<feature type="domain" description="Alcohol dehydrogenase-like C-terminal" evidence="1">
    <location>
        <begin position="96"/>
        <end position="158"/>
    </location>
</feature>
<evidence type="ECO:0000313" key="3">
    <source>
        <dbReference type="Proteomes" id="UP000256964"/>
    </source>
</evidence>
<dbReference type="AlphaFoldDB" id="A0A371D565"/>
<dbReference type="InterPro" id="IPR013149">
    <property type="entry name" value="ADH-like_C"/>
</dbReference>
<dbReference type="SUPFAM" id="SSF51735">
    <property type="entry name" value="NAD(P)-binding Rossmann-fold domains"/>
    <property type="match status" value="1"/>
</dbReference>
<dbReference type="InterPro" id="IPR052711">
    <property type="entry name" value="Zinc_ADH-like"/>
</dbReference>
<proteinExistence type="predicted"/>
<dbReference type="PANTHER" id="PTHR45033:SF2">
    <property type="entry name" value="ZINC-TYPE ALCOHOL DEHYDROGENASE-LIKE PROTEIN C1773.06C"/>
    <property type="match status" value="1"/>
</dbReference>
<keyword evidence="3" id="KW-1185">Reference proteome</keyword>
<dbReference type="Gene3D" id="3.40.50.720">
    <property type="entry name" value="NAD(P)-binding Rossmann-like Domain"/>
    <property type="match status" value="1"/>
</dbReference>
<evidence type="ECO:0000259" key="1">
    <source>
        <dbReference type="Pfam" id="PF00107"/>
    </source>
</evidence>
<dbReference type="OrthoDB" id="9930022at2759"/>
<dbReference type="PANTHER" id="PTHR45033">
    <property type="match status" value="1"/>
</dbReference>
<dbReference type="Proteomes" id="UP000256964">
    <property type="component" value="Unassembled WGS sequence"/>
</dbReference>